<protein>
    <recommendedName>
        <fullName evidence="2">ACT domain-containing protein</fullName>
    </recommendedName>
</protein>
<dbReference type="AlphaFoldDB" id="A0A7C2V9U5"/>
<gene>
    <name evidence="1" type="ORF">ENO77_04455</name>
</gene>
<evidence type="ECO:0008006" key="2">
    <source>
        <dbReference type="Google" id="ProtNLM"/>
    </source>
</evidence>
<evidence type="ECO:0000313" key="1">
    <source>
        <dbReference type="EMBL" id="HEW53392.1"/>
    </source>
</evidence>
<reference evidence="1" key="1">
    <citation type="journal article" date="2020" name="mSystems">
        <title>Genome- and Community-Level Interaction Insights into Carbon Utilization and Element Cycling Functions of Hydrothermarchaeota in Hydrothermal Sediment.</title>
        <authorList>
            <person name="Zhou Z."/>
            <person name="Liu Y."/>
            <person name="Xu W."/>
            <person name="Pan J."/>
            <person name="Luo Z.H."/>
            <person name="Li M."/>
        </authorList>
    </citation>
    <scope>NUCLEOTIDE SEQUENCE [LARGE SCALE GENOMIC DNA]</scope>
    <source>
        <strain evidence="1">SpSt-16</strain>
    </source>
</reference>
<accession>A0A7C2V9U5</accession>
<name>A0A7C2V9U5_9CREN</name>
<comment type="caution">
    <text evidence="1">The sequence shown here is derived from an EMBL/GenBank/DDBJ whole genome shotgun (WGS) entry which is preliminary data.</text>
</comment>
<dbReference type="EMBL" id="DSGT01000012">
    <property type="protein sequence ID" value="HEW53392.1"/>
    <property type="molecule type" value="Genomic_DNA"/>
</dbReference>
<sequence length="78" mass="9107">MTQGKLVKVLGYYNDASYIERIVASLRKLLIDIDWMYCRRINDEGLYEIYLLAKDHPNLNQAILNLSKTVGVERVEVF</sequence>
<proteinExistence type="predicted"/>
<organism evidence="1">
    <name type="scientific">Ignisphaera aggregans</name>
    <dbReference type="NCBI Taxonomy" id="334771"/>
    <lineage>
        <taxon>Archaea</taxon>
        <taxon>Thermoproteota</taxon>
        <taxon>Thermoprotei</taxon>
        <taxon>Desulfurococcales</taxon>
        <taxon>Desulfurococcaceae</taxon>
        <taxon>Ignisphaera</taxon>
    </lineage>
</organism>